<feature type="region of interest" description="Disordered" evidence="1">
    <location>
        <begin position="212"/>
        <end position="233"/>
    </location>
</feature>
<sequence>MALTAQEIEALMPDCTELLSDEPEMESSLHYTQLLILVTCLEWLWRDREDFFIGANLSIYYSRQQLKNRDFRGPDFFLVKDTQKRPRASWVIWEENGQYPNLIIELLSDSTSKVDRGLKKELYQNRFRTPEYFWFSPDTLELVGWRLVGNEYESIAPSENGWYWSQELGLYLGIFENRLRYFSVEGRLIPTPEEANLEEIRKAEIALQQAEIERQKSESERQKAETERQRADEAEAKVAILIQRLKELGIEPDSL</sequence>
<dbReference type="RefSeq" id="WP_104388165.1">
    <property type="nucleotide sequence ID" value="NZ_PGEM01000083.1"/>
</dbReference>
<dbReference type="CDD" id="cd06260">
    <property type="entry name" value="DUF820-like"/>
    <property type="match status" value="1"/>
</dbReference>
<dbReference type="PANTHER" id="PTHR33352">
    <property type="entry name" value="SLR1095 PROTEIN"/>
    <property type="match status" value="1"/>
</dbReference>
<proteinExistence type="predicted"/>
<dbReference type="InterPro" id="IPR012296">
    <property type="entry name" value="Nuclease_put_TT1808"/>
</dbReference>
<evidence type="ECO:0000256" key="1">
    <source>
        <dbReference type="SAM" id="MobiDB-lite"/>
    </source>
</evidence>
<gene>
    <name evidence="3" type="ORF">CUN59_12540</name>
</gene>
<reference evidence="3 4" key="1">
    <citation type="submission" date="2018-02" db="EMBL/GenBank/DDBJ databases">
        <title>Discovery of a pederin family compound in a non-symbiotic bloom-forming cyanobacterium.</title>
        <authorList>
            <person name="Kust A."/>
            <person name="Mares J."/>
            <person name="Jokela J."/>
            <person name="Urajova P."/>
            <person name="Hajek J."/>
            <person name="Saurav K."/>
            <person name="Voracova K."/>
            <person name="Fewer D.P."/>
            <person name="Haapaniemi E."/>
            <person name="Permi P."/>
            <person name="Rehakova K."/>
            <person name="Sivonen K."/>
            <person name="Hrouzek P."/>
        </authorList>
    </citation>
    <scope>NUCLEOTIDE SEQUENCE [LARGE SCALE GENOMIC DNA]</scope>
    <source>
        <strain evidence="3 4">CHARLIE-1</strain>
    </source>
</reference>
<dbReference type="OrthoDB" id="557157at2"/>
<comment type="caution">
    <text evidence="3">The sequence shown here is derived from an EMBL/GenBank/DDBJ whole genome shotgun (WGS) entry which is preliminary data.</text>
</comment>
<organism evidence="3 4">
    <name type="scientific">Cuspidothrix issatschenkoi CHARLIE-1</name>
    <dbReference type="NCBI Taxonomy" id="2052836"/>
    <lineage>
        <taxon>Bacteria</taxon>
        <taxon>Bacillati</taxon>
        <taxon>Cyanobacteriota</taxon>
        <taxon>Cyanophyceae</taxon>
        <taxon>Nostocales</taxon>
        <taxon>Aphanizomenonaceae</taxon>
        <taxon>Cuspidothrix</taxon>
    </lineage>
</organism>
<evidence type="ECO:0000259" key="2">
    <source>
        <dbReference type="Pfam" id="PF05685"/>
    </source>
</evidence>
<dbReference type="Gene3D" id="3.90.1570.10">
    <property type="entry name" value="tt1808, chain A"/>
    <property type="match status" value="1"/>
</dbReference>
<dbReference type="SUPFAM" id="SSF52980">
    <property type="entry name" value="Restriction endonuclease-like"/>
    <property type="match status" value="1"/>
</dbReference>
<dbReference type="EMBL" id="PGEM01000083">
    <property type="protein sequence ID" value="PPJ63051.1"/>
    <property type="molecule type" value="Genomic_DNA"/>
</dbReference>
<name>A0A2S6CTP0_9CYAN</name>
<feature type="domain" description="Putative restriction endonuclease" evidence="2">
    <location>
        <begin position="28"/>
        <end position="173"/>
    </location>
</feature>
<dbReference type="InterPro" id="IPR008538">
    <property type="entry name" value="Uma2"/>
</dbReference>
<dbReference type="PANTHER" id="PTHR33352:SF3">
    <property type="entry name" value="SLR1612 PROTEIN"/>
    <property type="match status" value="1"/>
</dbReference>
<keyword evidence="4" id="KW-1185">Reference proteome</keyword>
<protein>
    <recommendedName>
        <fullName evidence="2">Putative restriction endonuclease domain-containing protein</fullName>
    </recommendedName>
</protein>
<dbReference type="InterPro" id="IPR011335">
    <property type="entry name" value="Restrct_endonuc-II-like"/>
</dbReference>
<dbReference type="Proteomes" id="UP000239589">
    <property type="component" value="Unassembled WGS sequence"/>
</dbReference>
<evidence type="ECO:0000313" key="4">
    <source>
        <dbReference type="Proteomes" id="UP000239589"/>
    </source>
</evidence>
<dbReference type="Pfam" id="PF05685">
    <property type="entry name" value="Uma2"/>
    <property type="match status" value="1"/>
</dbReference>
<dbReference type="AlphaFoldDB" id="A0A2S6CTP0"/>
<evidence type="ECO:0000313" key="3">
    <source>
        <dbReference type="EMBL" id="PPJ63051.1"/>
    </source>
</evidence>
<accession>A0A2S6CTP0</accession>